<keyword evidence="4" id="KW-1185">Reference proteome</keyword>
<dbReference type="Proteomes" id="UP000570493">
    <property type="component" value="Unassembled WGS sequence"/>
</dbReference>
<feature type="domain" description="Antitoxin Xre/MbcA/ParS-like toxin-binding" evidence="1">
    <location>
        <begin position="73"/>
        <end position="124"/>
    </location>
</feature>
<evidence type="ECO:0000313" key="3">
    <source>
        <dbReference type="EMBL" id="NMM42773.1"/>
    </source>
</evidence>
<feature type="domain" description="Antitoxin Xre-like helix-turn-helix" evidence="2">
    <location>
        <begin position="16"/>
        <end position="64"/>
    </location>
</feature>
<organism evidence="3 4">
    <name type="scientific">Pseudoalteromonas arctica</name>
    <dbReference type="NCBI Taxonomy" id="394751"/>
    <lineage>
        <taxon>Bacteria</taxon>
        <taxon>Pseudomonadati</taxon>
        <taxon>Pseudomonadota</taxon>
        <taxon>Gammaproteobacteria</taxon>
        <taxon>Alteromonadales</taxon>
        <taxon>Pseudoalteromonadaceae</taxon>
        <taxon>Pseudoalteromonas</taxon>
    </lineage>
</organism>
<dbReference type="Pfam" id="PF09722">
    <property type="entry name" value="Xre_MbcA_ParS_C"/>
    <property type="match status" value="1"/>
</dbReference>
<protein>
    <submittedName>
        <fullName evidence="3">DUF2384 domain-containing protein</fullName>
    </submittedName>
</protein>
<dbReference type="AlphaFoldDB" id="A0A7Y0HDT1"/>
<name>A0A7Y0HDT1_9GAMM</name>
<dbReference type="EMBL" id="JABBMT010000065">
    <property type="protein sequence ID" value="NMM42773.1"/>
    <property type="molecule type" value="Genomic_DNA"/>
</dbReference>
<dbReference type="Pfam" id="PF20432">
    <property type="entry name" value="Xre-like-HTH"/>
    <property type="match status" value="1"/>
</dbReference>
<sequence>MHTDSDSTSFTSTGFKTACNILSLWECSSEQAQRILKLSKTSYHKFNAAPETVKLNNEQLERISCLLNIHHALRCMFSNPENVRKFMKMKNHNDFFAGRSPLEVIEHGEFLELNEVAKRIDALQNNL</sequence>
<accession>A0A7Y0HDT1</accession>
<reference evidence="3" key="1">
    <citation type="submission" date="2020-04" db="EMBL/GenBank/DDBJ databases">
        <title>Genome Sequencing for Pseudoaltermonas arctica.</title>
        <authorList>
            <person name="Elkins N.S."/>
        </authorList>
    </citation>
    <scope>NUCLEOTIDE SEQUENCE [LARGE SCALE GENOMIC DNA]</scope>
    <source>
        <strain evidence="3">NEC-BIFX-2020_0012</strain>
    </source>
</reference>
<evidence type="ECO:0000259" key="1">
    <source>
        <dbReference type="Pfam" id="PF09722"/>
    </source>
</evidence>
<dbReference type="GO" id="GO:0003677">
    <property type="term" value="F:DNA binding"/>
    <property type="evidence" value="ECO:0007669"/>
    <property type="project" value="InterPro"/>
</dbReference>
<dbReference type="InterPro" id="IPR046847">
    <property type="entry name" value="Xre-like_HTH"/>
</dbReference>
<comment type="caution">
    <text evidence="3">The sequence shown here is derived from an EMBL/GenBank/DDBJ whole genome shotgun (WGS) entry which is preliminary data.</text>
</comment>
<proteinExistence type="predicted"/>
<evidence type="ECO:0000259" key="2">
    <source>
        <dbReference type="Pfam" id="PF20432"/>
    </source>
</evidence>
<dbReference type="InterPro" id="IPR024467">
    <property type="entry name" value="Xre/MbcA/ParS-like_toxin-bd"/>
</dbReference>
<dbReference type="RefSeq" id="WP_169021661.1">
    <property type="nucleotide sequence ID" value="NZ_JABBMT010000065.1"/>
</dbReference>
<evidence type="ECO:0000313" key="4">
    <source>
        <dbReference type="Proteomes" id="UP000570493"/>
    </source>
</evidence>
<gene>
    <name evidence="3" type="ORF">HHO47_18715</name>
</gene>